<sequence length="43" mass="4529">MFNRGVLVSSGKLLFLAGWGLALGACMNDANAQELALAVIDFM</sequence>
<dbReference type="RefSeq" id="WP_255711763.1">
    <property type="nucleotide sequence ID" value="NZ_AP023086.1"/>
</dbReference>
<proteinExistence type="predicted"/>
<keyword evidence="2" id="KW-1185">Reference proteome</keyword>
<accession>A0AAN1WLD0</accession>
<protein>
    <submittedName>
        <fullName evidence="1">Uncharacterized protein</fullName>
    </submittedName>
</protein>
<name>A0AAN1WLD0_9GAMM</name>
<gene>
    <name evidence="1" type="ORF">MARGE09_P3912</name>
</gene>
<dbReference type="AlphaFoldDB" id="A0AAN1WLD0"/>
<dbReference type="PROSITE" id="PS51257">
    <property type="entry name" value="PROKAR_LIPOPROTEIN"/>
    <property type="match status" value="1"/>
</dbReference>
<dbReference type="EMBL" id="AP023086">
    <property type="protein sequence ID" value="BCD99710.1"/>
    <property type="molecule type" value="Genomic_DNA"/>
</dbReference>
<organism evidence="1 2">
    <name type="scientific">Marinagarivorans cellulosilyticus</name>
    <dbReference type="NCBI Taxonomy" id="2721545"/>
    <lineage>
        <taxon>Bacteria</taxon>
        <taxon>Pseudomonadati</taxon>
        <taxon>Pseudomonadota</taxon>
        <taxon>Gammaproteobacteria</taxon>
        <taxon>Cellvibrionales</taxon>
        <taxon>Cellvibrionaceae</taxon>
        <taxon>Marinagarivorans</taxon>
    </lineage>
</organism>
<evidence type="ECO:0000313" key="1">
    <source>
        <dbReference type="EMBL" id="BCD99710.1"/>
    </source>
</evidence>
<evidence type="ECO:0000313" key="2">
    <source>
        <dbReference type="Proteomes" id="UP001320119"/>
    </source>
</evidence>
<dbReference type="KEGG" id="marq:MARGE09_P3912"/>
<reference evidence="1 2" key="1">
    <citation type="journal article" date="2022" name="IScience">
        <title>An ultrasensitive nanofiber-based assay for enzymatic hydrolysis and deep-sea microbial degradation of cellulose.</title>
        <authorList>
            <person name="Tsudome M."/>
            <person name="Tachioka M."/>
            <person name="Miyazaki M."/>
            <person name="Uchimura K."/>
            <person name="Tsuda M."/>
            <person name="Takaki Y."/>
            <person name="Deguchi S."/>
        </authorList>
    </citation>
    <scope>NUCLEOTIDE SEQUENCE [LARGE SCALE GENOMIC DNA]</scope>
    <source>
        <strain evidence="1 2">GE09</strain>
    </source>
</reference>
<dbReference type="Proteomes" id="UP001320119">
    <property type="component" value="Chromosome"/>
</dbReference>